<dbReference type="SUPFAM" id="SSF55729">
    <property type="entry name" value="Acyl-CoA N-acyltransferases (Nat)"/>
    <property type="match status" value="1"/>
</dbReference>
<dbReference type="Proteomes" id="UP000318626">
    <property type="component" value="Chromosome"/>
</dbReference>
<dbReference type="EMBL" id="CP036289">
    <property type="protein sequence ID" value="QDU78088.1"/>
    <property type="molecule type" value="Genomic_DNA"/>
</dbReference>
<sequence length="114" mass="12808">MERATHDADFSKPLVLLARDQNKLVGGLIAEHVLAWLKISIMAVDPPYRGQGIGSSLLIDAERRAAAMGCKYLYADTMQYQAPQFYLKHGFQVAGQIPNWDSHGHTKFFMTKEL</sequence>
<keyword evidence="2" id="KW-0808">Transferase</keyword>
<dbReference type="Gene3D" id="3.40.630.30">
    <property type="match status" value="1"/>
</dbReference>
<protein>
    <submittedName>
        <fullName evidence="2">Acetyltransferase (GNAT) family protein</fullName>
    </submittedName>
</protein>
<dbReference type="InterPro" id="IPR016181">
    <property type="entry name" value="Acyl_CoA_acyltransferase"/>
</dbReference>
<evidence type="ECO:0000259" key="1">
    <source>
        <dbReference type="PROSITE" id="PS51186"/>
    </source>
</evidence>
<accession>A0A518CFS4</accession>
<name>A0A518CFS4_9BACT</name>
<dbReference type="CDD" id="cd04301">
    <property type="entry name" value="NAT_SF"/>
    <property type="match status" value="1"/>
</dbReference>
<dbReference type="KEGG" id="bvo:Pan97_51680"/>
<evidence type="ECO:0000313" key="3">
    <source>
        <dbReference type="Proteomes" id="UP000318626"/>
    </source>
</evidence>
<dbReference type="GO" id="GO:0016747">
    <property type="term" value="F:acyltransferase activity, transferring groups other than amino-acyl groups"/>
    <property type="evidence" value="ECO:0007669"/>
    <property type="project" value="InterPro"/>
</dbReference>
<reference evidence="3" key="1">
    <citation type="submission" date="2019-02" db="EMBL/GenBank/DDBJ databases">
        <title>Deep-cultivation of Planctomycetes and their phenomic and genomic characterization uncovers novel biology.</title>
        <authorList>
            <person name="Wiegand S."/>
            <person name="Jogler M."/>
            <person name="Boedeker C."/>
            <person name="Pinto D."/>
            <person name="Vollmers J."/>
            <person name="Rivas-Marin E."/>
            <person name="Kohn T."/>
            <person name="Peeters S.H."/>
            <person name="Heuer A."/>
            <person name="Rast P."/>
            <person name="Oberbeckmann S."/>
            <person name="Bunk B."/>
            <person name="Jeske O."/>
            <person name="Meyerdierks A."/>
            <person name="Storesund J.E."/>
            <person name="Kallscheuer N."/>
            <person name="Luecker S."/>
            <person name="Lage O.M."/>
            <person name="Pohl T."/>
            <person name="Merkel B.J."/>
            <person name="Hornburger P."/>
            <person name="Mueller R.-W."/>
            <person name="Bruemmer F."/>
            <person name="Labrenz M."/>
            <person name="Spormann A.M."/>
            <person name="Op den Camp H."/>
            <person name="Overmann J."/>
            <person name="Amann R."/>
            <person name="Jetten M.S.M."/>
            <person name="Mascher T."/>
            <person name="Medema M.H."/>
            <person name="Devos D.P."/>
            <person name="Kaster A.-K."/>
            <person name="Ovreas L."/>
            <person name="Rohde M."/>
            <person name="Galperin M.Y."/>
            <person name="Jogler C."/>
        </authorList>
    </citation>
    <scope>NUCLEOTIDE SEQUENCE [LARGE SCALE GENOMIC DNA]</scope>
    <source>
        <strain evidence="3">Pan97</strain>
    </source>
</reference>
<proteinExistence type="predicted"/>
<evidence type="ECO:0000313" key="2">
    <source>
        <dbReference type="EMBL" id="QDU78088.1"/>
    </source>
</evidence>
<dbReference type="Pfam" id="PF13508">
    <property type="entry name" value="Acetyltransf_7"/>
    <property type="match status" value="1"/>
</dbReference>
<dbReference type="AlphaFoldDB" id="A0A518CFS4"/>
<dbReference type="PROSITE" id="PS51186">
    <property type="entry name" value="GNAT"/>
    <property type="match status" value="1"/>
</dbReference>
<gene>
    <name evidence="2" type="ORF">Pan97_51680</name>
</gene>
<feature type="domain" description="N-acetyltransferase" evidence="1">
    <location>
        <begin position="1"/>
        <end position="114"/>
    </location>
</feature>
<dbReference type="InterPro" id="IPR000182">
    <property type="entry name" value="GNAT_dom"/>
</dbReference>
<organism evidence="2 3">
    <name type="scientific">Bremerella volcania</name>
    <dbReference type="NCBI Taxonomy" id="2527984"/>
    <lineage>
        <taxon>Bacteria</taxon>
        <taxon>Pseudomonadati</taxon>
        <taxon>Planctomycetota</taxon>
        <taxon>Planctomycetia</taxon>
        <taxon>Pirellulales</taxon>
        <taxon>Pirellulaceae</taxon>
        <taxon>Bremerella</taxon>
    </lineage>
</organism>
<keyword evidence="3" id="KW-1185">Reference proteome</keyword>